<dbReference type="Gene3D" id="1.10.8.720">
    <property type="entry name" value="Region D6 of dynein motor"/>
    <property type="match status" value="1"/>
</dbReference>
<evidence type="ECO:0000256" key="12">
    <source>
        <dbReference type="ARBA" id="ARBA00023069"/>
    </source>
</evidence>
<dbReference type="FunFam" id="1.10.8.710:FF:000001">
    <property type="entry name" value="Dynein axonemal heavy chain 2"/>
    <property type="match status" value="1"/>
</dbReference>
<dbReference type="InterPro" id="IPR026983">
    <property type="entry name" value="DHC"/>
</dbReference>
<dbReference type="GO" id="GO:0007018">
    <property type="term" value="P:microtubule-based movement"/>
    <property type="evidence" value="ECO:0007669"/>
    <property type="project" value="InterPro"/>
</dbReference>
<protein>
    <recommendedName>
        <fullName evidence="18">Dynein axonemal heavy chain 2</fullName>
    </recommendedName>
    <alternativeName>
        <fullName evidence="20">Axonemal beta dynein heavy chain 2</fullName>
    </alternativeName>
    <alternativeName>
        <fullName evidence="19">Ciliary dynein heavy chain 2</fullName>
    </alternativeName>
</protein>
<dbReference type="InterPro" id="IPR027417">
    <property type="entry name" value="P-loop_NTPase"/>
</dbReference>
<dbReference type="EMBL" id="CAJFCJ010000002">
    <property type="protein sequence ID" value="CAD5112379.1"/>
    <property type="molecule type" value="Genomic_DNA"/>
</dbReference>
<keyword evidence="10" id="KW-0243">Dynein</keyword>
<dbReference type="Gene3D" id="3.20.180.20">
    <property type="entry name" value="Dynein heavy chain, N-terminal domain 2"/>
    <property type="match status" value="1"/>
</dbReference>
<dbReference type="PANTHER" id="PTHR45703">
    <property type="entry name" value="DYNEIN HEAVY CHAIN"/>
    <property type="match status" value="1"/>
</dbReference>
<dbReference type="GO" id="GO:0051959">
    <property type="term" value="F:dynein light intermediate chain binding"/>
    <property type="evidence" value="ECO:0007669"/>
    <property type="project" value="InterPro"/>
</dbReference>
<comment type="function">
    <text evidence="16">As part of the axonemal inner dynein arm complex plays a central role in ciliary beat. Expressed in sperm flagellum, it is required for sperm motility. Dyneins are microtubule-based molecular motors possessing ATPase activities that can convert the chemical energy of ATP into relative sliding between adjacent microtubule doublets to generate ciliary bending.</text>
</comment>
<keyword evidence="3" id="KW-0963">Cytoplasm</keyword>
<evidence type="ECO:0000256" key="20">
    <source>
        <dbReference type="ARBA" id="ARBA00082099"/>
    </source>
</evidence>
<dbReference type="Pfam" id="PF08385">
    <property type="entry name" value="DHC_N1"/>
    <property type="match status" value="1"/>
</dbReference>
<dbReference type="InterPro" id="IPR042228">
    <property type="entry name" value="Dynein_linker_3"/>
</dbReference>
<dbReference type="Gene3D" id="1.20.920.30">
    <property type="match status" value="1"/>
</dbReference>
<evidence type="ECO:0000256" key="19">
    <source>
        <dbReference type="ARBA" id="ARBA00078558"/>
    </source>
</evidence>
<dbReference type="Gene3D" id="3.10.490.20">
    <property type="match status" value="1"/>
</dbReference>
<evidence type="ECO:0000256" key="7">
    <source>
        <dbReference type="ARBA" id="ARBA00022803"/>
    </source>
</evidence>
<dbReference type="Gene3D" id="6.10.140.1060">
    <property type="match status" value="1"/>
</dbReference>
<dbReference type="InterPro" id="IPR035706">
    <property type="entry name" value="AAA_9"/>
</dbReference>
<evidence type="ECO:0000256" key="13">
    <source>
        <dbReference type="ARBA" id="ARBA00023175"/>
    </source>
</evidence>
<dbReference type="Pfam" id="PF12777">
    <property type="entry name" value="MT"/>
    <property type="match status" value="1"/>
</dbReference>
<dbReference type="GO" id="GO:0008569">
    <property type="term" value="F:minus-end-directed microtubule motor activity"/>
    <property type="evidence" value="ECO:0007669"/>
    <property type="project" value="InterPro"/>
</dbReference>
<feature type="coiled-coil region" evidence="21">
    <location>
        <begin position="3529"/>
        <end position="3556"/>
    </location>
</feature>
<dbReference type="Pfam" id="PF08393">
    <property type="entry name" value="DHC_N2"/>
    <property type="match status" value="1"/>
</dbReference>
<dbReference type="InterPro" id="IPR003593">
    <property type="entry name" value="AAA+_ATPase"/>
</dbReference>
<dbReference type="FunFam" id="3.20.180.20:FF:000003">
    <property type="entry name" value="Dynein heavy chain 12, axonemal"/>
    <property type="match status" value="1"/>
</dbReference>
<dbReference type="InterPro" id="IPR042219">
    <property type="entry name" value="AAA_lid_11_sf"/>
</dbReference>
<keyword evidence="5" id="KW-0677">Repeat</keyword>
<dbReference type="FunFam" id="1.20.58.1120:FF:000012">
    <property type="entry name" value="Dynein, axonemal, heavy chain 2"/>
    <property type="match status" value="1"/>
</dbReference>
<dbReference type="InterPro" id="IPR041589">
    <property type="entry name" value="DNAH3_AAA_lid_1"/>
</dbReference>
<dbReference type="InterPro" id="IPR043160">
    <property type="entry name" value="Dynein_C_barrel"/>
</dbReference>
<evidence type="ECO:0000256" key="5">
    <source>
        <dbReference type="ARBA" id="ARBA00022737"/>
    </source>
</evidence>
<dbReference type="InterPro" id="IPR042222">
    <property type="entry name" value="Dynein_2_N"/>
</dbReference>
<dbReference type="Gene3D" id="1.20.140.100">
    <property type="entry name" value="Dynein heavy chain, N-terminal domain 2"/>
    <property type="match status" value="1"/>
</dbReference>
<evidence type="ECO:0000256" key="14">
    <source>
        <dbReference type="ARBA" id="ARBA00023212"/>
    </source>
</evidence>
<keyword evidence="7" id="KW-0802">TPR repeat</keyword>
<dbReference type="FunFam" id="1.10.287.2620:FF:000002">
    <property type="entry name" value="Dynein heavy chain 2, axonemal"/>
    <property type="match status" value="1"/>
</dbReference>
<dbReference type="Gene3D" id="1.20.58.1120">
    <property type="match status" value="1"/>
</dbReference>
<keyword evidence="9" id="KW-0282">Flagellum</keyword>
<name>A0A7I8V825_9ANNE</name>
<dbReference type="InterPro" id="IPR041466">
    <property type="entry name" value="Dynein_AAA5_ext"/>
</dbReference>
<comment type="similarity">
    <text evidence="2">Belongs to the dynein heavy chain family.</text>
</comment>
<dbReference type="InterPro" id="IPR013594">
    <property type="entry name" value="Dynein_heavy_tail"/>
</dbReference>
<dbReference type="InterPro" id="IPR041228">
    <property type="entry name" value="Dynein_C"/>
</dbReference>
<dbReference type="GO" id="GO:0031514">
    <property type="term" value="C:motile cilium"/>
    <property type="evidence" value="ECO:0007669"/>
    <property type="project" value="UniProtKB-ARBA"/>
</dbReference>
<dbReference type="FunFam" id="3.40.50.300:FF:000815">
    <property type="entry name" value="Dynein heavy chain 2, axonemal"/>
    <property type="match status" value="1"/>
</dbReference>
<dbReference type="FunFam" id="1.10.472.130:FF:000003">
    <property type="entry name" value="Dynein, axonemal, heavy chain 2"/>
    <property type="match status" value="1"/>
</dbReference>
<proteinExistence type="inferred from homology"/>
<dbReference type="GO" id="GO:0005858">
    <property type="term" value="C:axonemal dynein complex"/>
    <property type="evidence" value="ECO:0007669"/>
    <property type="project" value="UniProtKB-ARBA"/>
</dbReference>
<evidence type="ECO:0000256" key="6">
    <source>
        <dbReference type="ARBA" id="ARBA00022741"/>
    </source>
</evidence>
<evidence type="ECO:0000256" key="21">
    <source>
        <dbReference type="SAM" id="Coils"/>
    </source>
</evidence>
<feature type="domain" description="AAA+ ATPase" evidence="22">
    <location>
        <begin position="2395"/>
        <end position="2542"/>
    </location>
</feature>
<dbReference type="Pfam" id="PF03028">
    <property type="entry name" value="Dynein_heavy"/>
    <property type="match status" value="1"/>
</dbReference>
<dbReference type="FunFam" id="1.20.140.100:FF:000006">
    <property type="entry name" value="dynein heavy chain 2, axonemal"/>
    <property type="match status" value="1"/>
</dbReference>
<dbReference type="OrthoDB" id="10251809at2759"/>
<feature type="domain" description="AAA+ ATPase" evidence="22">
    <location>
        <begin position="1782"/>
        <end position="1918"/>
    </location>
</feature>
<feature type="coiled-coil region" evidence="21">
    <location>
        <begin position="1485"/>
        <end position="1512"/>
    </location>
</feature>
<dbReference type="FunFam" id="1.10.8.720:FF:000008">
    <property type="entry name" value="Dynein axonemal heavy chain 2"/>
    <property type="match status" value="1"/>
</dbReference>
<feature type="coiled-coil region" evidence="21">
    <location>
        <begin position="3206"/>
        <end position="3299"/>
    </location>
</feature>
<dbReference type="GO" id="GO:0005524">
    <property type="term" value="F:ATP binding"/>
    <property type="evidence" value="ECO:0007669"/>
    <property type="project" value="UniProtKB-KW"/>
</dbReference>
<dbReference type="InterPro" id="IPR043157">
    <property type="entry name" value="Dynein_AAA1S"/>
</dbReference>
<reference evidence="23 24" key="1">
    <citation type="submission" date="2020-08" db="EMBL/GenBank/DDBJ databases">
        <authorList>
            <person name="Hejnol A."/>
        </authorList>
    </citation>
    <scope>NUCLEOTIDE SEQUENCE [LARGE SCALE GENOMIC DNA]</scope>
</reference>
<dbReference type="FunFam" id="3.10.490.20:FF:000009">
    <property type="entry name" value="Dynein heavy chain 4"/>
    <property type="match status" value="1"/>
</dbReference>
<evidence type="ECO:0000256" key="18">
    <source>
        <dbReference type="ARBA" id="ARBA00071813"/>
    </source>
</evidence>
<evidence type="ECO:0000256" key="17">
    <source>
        <dbReference type="ARBA" id="ARBA00064223"/>
    </source>
</evidence>
<evidence type="ECO:0000313" key="23">
    <source>
        <dbReference type="EMBL" id="CAD5112379.1"/>
    </source>
</evidence>
<dbReference type="CDD" id="cd00009">
    <property type="entry name" value="AAA"/>
    <property type="match status" value="1"/>
</dbReference>
<dbReference type="Pfam" id="PF12774">
    <property type="entry name" value="AAA_6"/>
    <property type="match status" value="1"/>
</dbReference>
<evidence type="ECO:0000259" key="22">
    <source>
        <dbReference type="SMART" id="SM00382"/>
    </source>
</evidence>
<evidence type="ECO:0000256" key="1">
    <source>
        <dbReference type="ARBA" id="ARBA00004611"/>
    </source>
</evidence>
<keyword evidence="24" id="KW-1185">Reference proteome</keyword>
<dbReference type="FunFam" id="1.20.920.20:FF:000014">
    <property type="entry name" value="dynein heavy chain 2, axonemal"/>
    <property type="match status" value="1"/>
</dbReference>
<dbReference type="InterPro" id="IPR004273">
    <property type="entry name" value="Dynein_heavy_D6_P-loop"/>
</dbReference>
<dbReference type="InterPro" id="IPR013602">
    <property type="entry name" value="Dynein_heavy_linker"/>
</dbReference>
<dbReference type="InterPro" id="IPR024317">
    <property type="entry name" value="Dynein_heavy_chain_D4_dom"/>
</dbReference>
<dbReference type="InterPro" id="IPR056759">
    <property type="entry name" value="DYH2-5-8_CC"/>
</dbReference>
<dbReference type="FunFam" id="3.40.50.300:FF:000044">
    <property type="entry name" value="Dynein heavy chain 5, axonemal"/>
    <property type="match status" value="1"/>
</dbReference>
<dbReference type="FunFam" id="3.40.50.300:FF:002141">
    <property type="entry name" value="Dynein heavy chain"/>
    <property type="match status" value="1"/>
</dbReference>
<dbReference type="Pfam" id="PF25007">
    <property type="entry name" value="DYH2-5-8_CC"/>
    <property type="match status" value="1"/>
</dbReference>
<dbReference type="Pfam" id="PF17852">
    <property type="entry name" value="Dynein_AAA_lid"/>
    <property type="match status" value="1"/>
</dbReference>
<dbReference type="Gene3D" id="1.10.8.1220">
    <property type="match status" value="1"/>
</dbReference>
<evidence type="ECO:0000256" key="2">
    <source>
        <dbReference type="ARBA" id="ARBA00008887"/>
    </source>
</evidence>
<keyword evidence="12" id="KW-0969">Cilium</keyword>
<dbReference type="Gene3D" id="1.10.472.130">
    <property type="match status" value="1"/>
</dbReference>
<feature type="coiled-coil region" evidence="21">
    <location>
        <begin position="3003"/>
        <end position="3065"/>
    </location>
</feature>
<dbReference type="GO" id="GO:0005874">
    <property type="term" value="C:microtubule"/>
    <property type="evidence" value="ECO:0007669"/>
    <property type="project" value="UniProtKB-KW"/>
</dbReference>
<keyword evidence="14" id="KW-0206">Cytoskeleton</keyword>
<evidence type="ECO:0000313" key="24">
    <source>
        <dbReference type="Proteomes" id="UP000549394"/>
    </source>
</evidence>
<gene>
    <name evidence="23" type="ORF">DGYR_LOCUS1534</name>
</gene>
<evidence type="ECO:0000256" key="16">
    <source>
        <dbReference type="ARBA" id="ARBA00053635"/>
    </source>
</evidence>
<keyword evidence="13" id="KW-0505">Motor protein</keyword>
<feature type="coiled-coil region" evidence="21">
    <location>
        <begin position="1596"/>
        <end position="1623"/>
    </location>
</feature>
<dbReference type="Pfam" id="PF12775">
    <property type="entry name" value="AAA_7"/>
    <property type="match status" value="1"/>
</dbReference>
<keyword evidence="15" id="KW-0966">Cell projection</keyword>
<dbReference type="Gene3D" id="1.20.920.20">
    <property type="match status" value="1"/>
</dbReference>
<dbReference type="FunFam" id="1.10.8.1220:FF:000001">
    <property type="entry name" value="Dynein axonemal heavy chain 5"/>
    <property type="match status" value="1"/>
</dbReference>
<dbReference type="FunFam" id="1.20.1270.280:FF:000007">
    <property type="entry name" value="dynein heavy chain 2, axonemal"/>
    <property type="match status" value="1"/>
</dbReference>
<dbReference type="InterPro" id="IPR035699">
    <property type="entry name" value="AAA_6"/>
</dbReference>
<evidence type="ECO:0000256" key="4">
    <source>
        <dbReference type="ARBA" id="ARBA00022701"/>
    </source>
</evidence>
<dbReference type="Gene3D" id="1.10.287.2620">
    <property type="match status" value="1"/>
</dbReference>
<comment type="subcellular location">
    <subcellularLocation>
        <location evidence="1">Cytoplasm</location>
        <location evidence="1">Cytoskeleton</location>
        <location evidence="1">Flagellum axoneme</location>
    </subcellularLocation>
</comment>
<keyword evidence="8" id="KW-0067">ATP-binding</keyword>
<dbReference type="Gene3D" id="1.10.8.710">
    <property type="match status" value="1"/>
</dbReference>
<dbReference type="Pfam" id="PF18199">
    <property type="entry name" value="Dynein_C"/>
    <property type="match status" value="1"/>
</dbReference>
<dbReference type="GO" id="GO:0045505">
    <property type="term" value="F:dynein intermediate chain binding"/>
    <property type="evidence" value="ECO:0007669"/>
    <property type="project" value="InterPro"/>
</dbReference>
<keyword evidence="11 21" id="KW-0175">Coiled coil</keyword>
<dbReference type="FunFam" id="3.40.50.300:FF:000049">
    <property type="entry name" value="Dynein, axonemal, heavy chain 5"/>
    <property type="match status" value="1"/>
</dbReference>
<dbReference type="Gene3D" id="1.20.1270.280">
    <property type="match status" value="1"/>
</dbReference>
<dbReference type="SMART" id="SM00382">
    <property type="entry name" value="AAA"/>
    <property type="match status" value="2"/>
</dbReference>
<dbReference type="Proteomes" id="UP000549394">
    <property type="component" value="Unassembled WGS sequence"/>
</dbReference>
<dbReference type="Pfam" id="PF18198">
    <property type="entry name" value="AAA_lid_11"/>
    <property type="match status" value="1"/>
</dbReference>
<evidence type="ECO:0000256" key="3">
    <source>
        <dbReference type="ARBA" id="ARBA00022490"/>
    </source>
</evidence>
<dbReference type="PANTHER" id="PTHR45703:SF32">
    <property type="entry name" value="DYNEINS HEAVY CHAIN"/>
    <property type="match status" value="1"/>
</dbReference>
<dbReference type="Pfam" id="PF12780">
    <property type="entry name" value="AAA_8"/>
    <property type="match status" value="1"/>
</dbReference>
<sequence length="4363" mass="502447">MWKEENLEAIEAFCANERLLIVYDDQIHGLVTANAIPKYSINEMFFFIKTKKNVELTVENFNLIVQYGMTGQEHIPALLRLMIGVYAPIFFENKSWPDSIKNDFTAQLHKFLASLTDTRWRMEGKTVLYIPHEGVARDIEEAFKDKDLVQRLETAMIHWTRQIKEVLSSQDSLQTAAENAGPLEEIDFWKNRCADLSGISTQLDKSGVKRITQILELAKSSYVGPFLKLSSQIKDGSHQALSNLKFLSVLKDPCVELADAHPKDIPNMLPKLINTIRMIWVNSDFYKSRDRLTGLLRKLSNEIIRRCTNEIDLDRIFDGYVQSSMKTLNECIDCCEQWKQIYDKTQKLHHKFSQTPWVLDKSSIFAQIDAYVQRCKDLLEVCDCQIHFARREEGEQTSIPLFAGARGLDIARSLLEIETVFEKHLNNLRHVKHSILDVKATSWHDDYNRFRGGIKDLEVMMQNVLCSAFETVTTVEQGVEVLDIFMHLSSREAMRRTIDKKTVEIYAMFTEELNAVKKEMTQKSIPLPSNHPKFAGQAHWYRMLKRRIEYSMMVLDRAHFLPPIGSGDETRIQYQQLCQALDESSRKTFYEWTQTIDKEPLKLLDIPLMRKSQEREIMLDINFDKSLLKLFQEIHYWERLMFEIPHYAADVYTKRDELRSLREHVLLVVRDYNRIIAALSEEERALFKERIKTLDKKIGPGLNKLTWASKNVSEYFINECRMHASRVQNIVDSYKAANSRILEHCKKICENLLVKIDPKKVYMNLEFEDDQGDHREYITGKLRELHLEIVDIMKQTHKVFENDRDVETHWAKYTLKMDEKVAEAFRLNVKWSLQQIGKAINGDGKSAPNALFRVEVTLDGDKVEFSPTLKQLADIVSSVADHMKDCIKPIQRLPALVAKKKSTSFPKESIAERIAVDSDVQKIQKQIEVGMENNASQLQTYLKRWDEYREIWEIGKDAFIKRYAKLKPHVGSFDADIGRYTEVANNVHTQDPILNIQFVMLDCSPLKNSILQHCTQWQQKFTGLLKDIAIGEMQNLTDHLQEKGHKVTQMPQNLDELNESLTLWDELQNSLTDIEERFRPLDEQFFILAKYEVSIEESAIAMKENLPKEWEIFKERLTESEDMLKKAKEKFKTGLLSQSEDFKKQVGSLVSSFGQEGPFAANFGTDEALSKIQEFKAHIQALRDQEATIRKGLNIFRIDHPPPKELAALEKDLEQLELVWQITKDWETSWADWKSGKFIALQTKDMEEVSTSVFKKLNKMSKELKDKNWDIVDNTKGKVDQFRRTMPLITDLKNQAMRPRHWVQIREEMNRQFEPDAEEFTLEVIIEWGFDVYGEKINEISGAATKELAIENGLKEIESTWSVTELDIAPYKDKGHFKLKATDDVFAVIEDNQVKLQTMKASRFVKAFDSDVDKWERNLSLIGECIEMLLTVQRQWMYLENIFLGEDIRKQLPRESHDFDEINSKWKGIMTRMNKDKNALRSTHHENLFETLNEMNTKLEEIQKSLDMYLETKRQIFPRFYFLSNDDLLEILGQSKNPKAVEPHLKKCFDNIVKVNMSKQNHAQKWEGTNMSSADGETIQFIQSTQLEGPVEAWLCDIEKNMRNTLKEELKKCKNALRKMLTKRDKWIKEHPGQMCITASQMQWTADVTKGLLTTKERGDKKALKSLKKKQVAMLNKFSEAIRGSLNKIQRLKIVALVTIEVHARDIIEKLIKTNCNDPSAFEWLSQLRFYWERDIDDCVIRQTNTENQYGYEYLGNSGRLVITPLTDRCYMTLTTALHLHRGGSPKGPAGTGKTETTKDLGKALGNYVIVVNCSEGLDYKSMGRMFSGLAQTGAWGCFDEFNRINIEVLSVVAQQILSILSALANQSRRFTFEGREIQLEWSCGIFITMNPGYAGRTELPDNLKSMFRPISMVVPDSSLISEIILFAEGFNNTKLFAKKVFTLYSLAIQQLSKQDHYDFGLRALVSLLRYAGKKKRSNPNMSDEEILLVSMKDMNIAKLTSVDLPLFNGILSDLFPGIETQPIDYSTLETAIKEELSAKQLQPIKSTINKVIQLFETKSSRHSVMIVGQTQSGKTVSWRVLQSAMARLNKENPETYQVVRDYPLNPKALSLGELYGEFDLSTNEWTDGVLSSVMRQTCADDKPDEKWIIFDGPVDTLWIESMNSVMDDNKILTLINGERIGMPDQVSLLFEVEDLAVASPATVSRCGMVYYDYSNLGWQPYVDSWLAKKTDKTFVEEAKRLFDKFLVKVQNFKKESQCYELVAVPELNAVISLCKLMDTLATPENGVDPSDTDNFSKMIELWFQFCMIWSICSSVDEDGRKKIDNFLREMEGTFPNKDSIYEYEVDPKNKTWSHWEERLRHGWKYNPSLPFFKLIVPTVDTVRYNFLVTNLVNNQQPVMLVGPVGTGKTSVAEGVINQLDPAAYNVLTVNMSAQTSSNNVQDIIESRVEKRTKGVYVPVGGKKMICFLDDFNMPAKDTFGSQPPLELVRQWLDYGFWYDRLKQTIKEVRNMFLLAAMGPPGGGRMIISKRLQSRFNLLNMTFPAESQIKRIFGSMINQKLQDFEEEVKPIGDIMTEATIEMYNAVVGRFLPTPTRIHYLFNLRDISKIFQGLLRANKTFHDTRTSMTRLWIHECFRVFSDRLVDAKDNEAFIGILADKLGILFDTTFHSICPDKRPPVFGDYMGTEEIYEDIQDTSLLKKHMADQLNEYNNTPGVIRMNLVLFKDACEHISKIVRVIRQPRGNMLLIGIGGSGRQSLTRLSAFICDYTTFQIEITKHYRKQEFRDDIKRLYWTAGVENKATVFLFNDTQIVEESFLEDINNMLSSGEVPNLYKPDELEEVRNALADDAKKEGIDDTPTNMFNFLIDRVRANLHLVLCMSPVGEPFRNRIRMYPALVNCTTIDWFSEWPEDALLEVADKYLEDLELANEEEEKMKPALSKIFSIMHRTVTDYSAKMLQEMKRHNYVTPTNYLELVAGYKELLYKKRQELSDASNKLKNGLSKIDETRAKVEQMSIELEIDKKKVAQFQKECEEYLVVLVQQKREADEQRKAVQTKSEKISEEEAKCLHMAELAKADLAEAMPALEEANKALDALNKSDITEIKSYGKPPALVETVMQSVMILKGGEPTWAEAKRQLGDQNFIKSLMFFDKDNISDRVLKKIGQYVAQPDFQPDTIGRVSAAARSLCMWVRAMELYGRIFRVVEPKRQRLYAAEAQLKEKQNQLQEARDKLAEVEGKMEQLKKEYDEKLAQKEELRQKAEHTEMMLNRASLLVDGLAGEKDRWERTVEDLEEKLGFLVGDVMISAAFLSYSGPFLSEYRDDMANSVWTTTITKLGVPCSPSFKFYDFMVKATQVREWNIQGLPSDTFSTENGVIVTRGRRWPLMIDPQGQAIKWIKAMEGKQLKVIDLQQPDYMRVLEASVQHGLPVLLQNVQEKLDPSLDPILNKAIVKIGGVPLIRLGDKEVEYNYDFRFYITTKLSNPHYAPEISTKTTIVNFAVKEQGLEAQLLGIVVRKEKPELEEQKDTLVTGIASSKKKLEDLEDKILRLLNEAQGSLLDDEQLVNTLQTSKATSQEVTEQLLTSETTEKKIDSAREGYRPCAERASILFFVLNDMGRIDPMYQYSLDSYITLFNNSIDKSTRSTKLEERIINLNDYHTYAVYKFTCRGLFERHKLLFSYHMCAKILESAGKLNTDEYQFFLRGGIVLDRDNQMDNPCSGWLPDSSWDNITELDKLTNFHGLITSFEQYPRDWNLWYTSSEPENSSLPGEWDNACNELQKMLIVRSLRQDRVSFCITSFIVNNLGSRFVEPPVLDMKSVVDDSTEKTPLIFVLSAGVDPTTLLLQLAESKNMAANFHALSLGQGQAPIATRMIKEGVKEGKWVFLANCHLSLSWMPQLDKLVEQLQLEKPHPDFRLWLSSSPHPEFPISILQTGIKMTTEPPKGLKANMKRLYNLITDQTFSKSSKPDKYKKLLFCLCYFHSILLERRKFLMLGWNIPYEFNDSDFEVSENLLCLFLDEYDDTPWDALKYLIAGINYGGHVTDDWDRRLLMTYINDFFCDDSISTPFFKLSTLPTYYVPKDGPLSSYKEYVSMLPNIDHPEAFGQHPNADITSQIQETRNLFNTLLSLQPQVSTTKGESREDQVINLARNIYKQLPENIDYEATAKILSVDPSPLNVVLLQEIERYNALLDQIREQLIALEKGIQGLVVMSTDLEDIFQCIFDARVPTSWERAYPSKKPLASWTRDLVQRVEQFSKWAETTHPPLVFWLSGFTFPTGFLTAVLQTSARQNNVSVDSLSWDFSVLTVNDNNLVAAPKDGVYVKGMYLQGAGWDIKNQCLIEAEPMQLVCPIPSIHFKPVETRRRSQRG</sequence>
<dbReference type="SUPFAM" id="SSF52540">
    <property type="entry name" value="P-loop containing nucleoside triphosphate hydrolases"/>
    <property type="match status" value="4"/>
</dbReference>
<evidence type="ECO:0000256" key="11">
    <source>
        <dbReference type="ARBA" id="ARBA00023054"/>
    </source>
</evidence>
<evidence type="ECO:0000256" key="10">
    <source>
        <dbReference type="ARBA" id="ARBA00023017"/>
    </source>
</evidence>
<evidence type="ECO:0000256" key="8">
    <source>
        <dbReference type="ARBA" id="ARBA00022840"/>
    </source>
</evidence>
<dbReference type="Gene3D" id="3.40.50.300">
    <property type="entry name" value="P-loop containing nucleotide triphosphate hydrolases"/>
    <property type="match status" value="5"/>
</dbReference>
<dbReference type="FunFam" id="1.20.920.30:FF:000005">
    <property type="entry name" value="Dynein, axonemal, heavy chain 2"/>
    <property type="match status" value="1"/>
</dbReference>
<dbReference type="FunFam" id="3.40.50.300:FF:000153">
    <property type="entry name" value="Dynein axonemal heavy chain 1"/>
    <property type="match status" value="1"/>
</dbReference>
<dbReference type="Pfam" id="PF12781">
    <property type="entry name" value="AAA_9"/>
    <property type="match status" value="1"/>
</dbReference>
<comment type="subunit">
    <text evidence="17">Part of the axonemal inner dynein arm complex that consists of at least two heavy chains and a number of intermediate and light chains. Interacts with DNAI4.</text>
</comment>
<accession>A0A7I8V825</accession>
<organism evidence="23 24">
    <name type="scientific">Dimorphilus gyrociliatus</name>
    <dbReference type="NCBI Taxonomy" id="2664684"/>
    <lineage>
        <taxon>Eukaryota</taxon>
        <taxon>Metazoa</taxon>
        <taxon>Spiralia</taxon>
        <taxon>Lophotrochozoa</taxon>
        <taxon>Annelida</taxon>
        <taxon>Polychaeta</taxon>
        <taxon>Polychaeta incertae sedis</taxon>
        <taxon>Dinophilidae</taxon>
        <taxon>Dimorphilus</taxon>
    </lineage>
</organism>
<dbReference type="InterPro" id="IPR024743">
    <property type="entry name" value="Dynein_HC_stalk"/>
</dbReference>
<dbReference type="InterPro" id="IPR041658">
    <property type="entry name" value="AAA_lid_11"/>
</dbReference>
<keyword evidence="6" id="KW-0547">Nucleotide-binding</keyword>
<comment type="caution">
    <text evidence="23">The sequence shown here is derived from an EMBL/GenBank/DDBJ whole genome shotgun (WGS) entry which is preliminary data.</text>
</comment>
<keyword evidence="4" id="KW-0493">Microtubule</keyword>
<evidence type="ECO:0000256" key="15">
    <source>
        <dbReference type="ARBA" id="ARBA00023273"/>
    </source>
</evidence>
<feature type="coiled-coil region" evidence="21">
    <location>
        <begin position="4172"/>
        <end position="4199"/>
    </location>
</feature>
<evidence type="ECO:0000256" key="9">
    <source>
        <dbReference type="ARBA" id="ARBA00022846"/>
    </source>
</evidence>
<dbReference type="Pfam" id="PF17857">
    <property type="entry name" value="AAA_lid_1"/>
    <property type="match status" value="1"/>
</dbReference>